<protein>
    <submittedName>
        <fullName evidence="1">Uncharacterized protein</fullName>
    </submittedName>
</protein>
<accession>A0A518A5L0</accession>
<reference evidence="1 2" key="1">
    <citation type="submission" date="2019-03" db="EMBL/GenBank/DDBJ databases">
        <title>Deep-cultivation of Planctomycetes and their phenomic and genomic characterization uncovers novel biology.</title>
        <authorList>
            <person name="Wiegand S."/>
            <person name="Jogler M."/>
            <person name="Boedeker C."/>
            <person name="Pinto D."/>
            <person name="Vollmers J."/>
            <person name="Rivas-Marin E."/>
            <person name="Kohn T."/>
            <person name="Peeters S.H."/>
            <person name="Heuer A."/>
            <person name="Rast P."/>
            <person name="Oberbeckmann S."/>
            <person name="Bunk B."/>
            <person name="Jeske O."/>
            <person name="Meyerdierks A."/>
            <person name="Storesund J.E."/>
            <person name="Kallscheuer N."/>
            <person name="Luecker S."/>
            <person name="Lage O.M."/>
            <person name="Pohl T."/>
            <person name="Merkel B.J."/>
            <person name="Hornburger P."/>
            <person name="Mueller R.-W."/>
            <person name="Bruemmer F."/>
            <person name="Labrenz M."/>
            <person name="Spormann A.M."/>
            <person name="Op den Camp H."/>
            <person name="Overmann J."/>
            <person name="Amann R."/>
            <person name="Jetten M.S.M."/>
            <person name="Mascher T."/>
            <person name="Medema M.H."/>
            <person name="Devos D.P."/>
            <person name="Kaster A.-K."/>
            <person name="Ovreas L."/>
            <person name="Rohde M."/>
            <person name="Galperin M.Y."/>
            <person name="Jogler C."/>
        </authorList>
    </citation>
    <scope>NUCLEOTIDE SEQUENCE [LARGE SCALE GENOMIC DNA]</scope>
    <source>
        <strain evidence="1 2">Enr10</strain>
    </source>
</reference>
<proteinExistence type="predicted"/>
<evidence type="ECO:0000313" key="1">
    <source>
        <dbReference type="EMBL" id="QDT27190.1"/>
    </source>
</evidence>
<sequence>MRFKMSQMTALTIADLTDLDAALVEQIHAAPSKADILYLEAPIEVLQKARDELFAWAKSHSGTDSDAFDYILKEINYLATPD</sequence>
<dbReference type="AlphaFoldDB" id="A0A518A5L0"/>
<evidence type="ECO:0000313" key="2">
    <source>
        <dbReference type="Proteomes" id="UP000315647"/>
    </source>
</evidence>
<dbReference type="Proteomes" id="UP000315647">
    <property type="component" value="Chromosome"/>
</dbReference>
<keyword evidence="2" id="KW-1185">Reference proteome</keyword>
<accession>A0A517Q6C4</accession>
<gene>
    <name evidence="1" type="ORF">Enr10x_25050</name>
</gene>
<name>A0A518A5L0_9PLAN</name>
<dbReference type="EMBL" id="CP037421">
    <property type="protein sequence ID" value="QDT27190.1"/>
    <property type="molecule type" value="Genomic_DNA"/>
</dbReference>
<organism evidence="1 2">
    <name type="scientific">Gimesia panareensis</name>
    <dbReference type="NCBI Taxonomy" id="2527978"/>
    <lineage>
        <taxon>Bacteria</taxon>
        <taxon>Pseudomonadati</taxon>
        <taxon>Planctomycetota</taxon>
        <taxon>Planctomycetia</taxon>
        <taxon>Planctomycetales</taxon>
        <taxon>Planctomycetaceae</taxon>
        <taxon>Gimesia</taxon>
    </lineage>
</organism>